<dbReference type="Proteomes" id="UP000187465">
    <property type="component" value="Unassembled WGS sequence"/>
</dbReference>
<dbReference type="SMART" id="SM00220">
    <property type="entry name" value="S_TKc"/>
    <property type="match status" value="1"/>
</dbReference>
<accession>A0A1R0X193</accession>
<name>A0A1R0X193_9BACL</name>
<protein>
    <recommendedName>
        <fullName evidence="6">Protein kinase domain-containing protein</fullName>
    </recommendedName>
</protein>
<evidence type="ECO:0000256" key="2">
    <source>
        <dbReference type="ARBA" id="ARBA00022741"/>
    </source>
</evidence>
<proteinExistence type="predicted"/>
<dbReference type="InterPro" id="IPR050339">
    <property type="entry name" value="CC_SR_Kinase"/>
</dbReference>
<dbReference type="PROSITE" id="PS50011">
    <property type="entry name" value="PROTEIN_KINASE_DOM"/>
    <property type="match status" value="1"/>
</dbReference>
<dbReference type="PROSITE" id="PS00107">
    <property type="entry name" value="PROTEIN_KINASE_ATP"/>
    <property type="match status" value="1"/>
</dbReference>
<evidence type="ECO:0000256" key="4">
    <source>
        <dbReference type="ARBA" id="ARBA00022840"/>
    </source>
</evidence>
<feature type="domain" description="Protein kinase" evidence="6">
    <location>
        <begin position="155"/>
        <end position="402"/>
    </location>
</feature>
<sequence>MSTNQSNFLQLKLDQISSIRNSDKVALFRGFYEDITDIRLKELFSIYHEFFNHLFSFMNEKRHPSGGGHYNAPQSRALNDLIETVSLVQSTLKNELAFEINNYYEELIRKCVSFLEKSGGSPIPDDFPSIAIIEDQPIFILSETMTILGDKGKILAKMRLIGEGSYAKVFKYKDDFYNCYFAVKRAEPGLRHDELERFKNEFNDLKNLNSPFIIKAYSYKEEENEYVMEFADETLSNYISRINNTLHFKKRRGLVVQLLRAFEYIHSKGLLHRDISYTNILVKHFEDGSTLLKVSDFGLVKRPNSTLTRLGTETKGAINDYTDLESIGFENYEIRHETYALGKVIYFIITGRTSRFHRENDEALNNFISRAISPNKETRFTSVDEMREELVGKVFPSLLISE</sequence>
<dbReference type="AlphaFoldDB" id="A0A1R0X193"/>
<gene>
    <name evidence="7" type="ORF">BJP51_27660</name>
</gene>
<dbReference type="InterPro" id="IPR000719">
    <property type="entry name" value="Prot_kinase_dom"/>
</dbReference>
<dbReference type="InterPro" id="IPR017441">
    <property type="entry name" value="Protein_kinase_ATP_BS"/>
</dbReference>
<keyword evidence="3" id="KW-0418">Kinase</keyword>
<dbReference type="InterPro" id="IPR011009">
    <property type="entry name" value="Kinase-like_dom_sf"/>
</dbReference>
<keyword evidence="2 5" id="KW-0547">Nucleotide-binding</keyword>
<feature type="binding site" evidence="5">
    <location>
        <position position="184"/>
    </location>
    <ligand>
        <name>ATP</name>
        <dbReference type="ChEBI" id="CHEBI:30616"/>
    </ligand>
</feature>
<organism evidence="7 8">
    <name type="scientific">Paenibacillus odorifer</name>
    <dbReference type="NCBI Taxonomy" id="189426"/>
    <lineage>
        <taxon>Bacteria</taxon>
        <taxon>Bacillati</taxon>
        <taxon>Bacillota</taxon>
        <taxon>Bacilli</taxon>
        <taxon>Bacillales</taxon>
        <taxon>Paenibacillaceae</taxon>
        <taxon>Paenibacillus</taxon>
    </lineage>
</organism>
<evidence type="ECO:0000256" key="1">
    <source>
        <dbReference type="ARBA" id="ARBA00022679"/>
    </source>
</evidence>
<dbReference type="GO" id="GO:0005737">
    <property type="term" value="C:cytoplasm"/>
    <property type="evidence" value="ECO:0007669"/>
    <property type="project" value="TreeGrafter"/>
</dbReference>
<evidence type="ECO:0000313" key="7">
    <source>
        <dbReference type="EMBL" id="OMD26260.1"/>
    </source>
</evidence>
<keyword evidence="1" id="KW-0808">Transferase</keyword>
<evidence type="ECO:0000313" key="8">
    <source>
        <dbReference type="Proteomes" id="UP000187465"/>
    </source>
</evidence>
<evidence type="ECO:0000256" key="5">
    <source>
        <dbReference type="PROSITE-ProRule" id="PRU10141"/>
    </source>
</evidence>
<dbReference type="Pfam" id="PF00069">
    <property type="entry name" value="Pkinase"/>
    <property type="match status" value="1"/>
</dbReference>
<evidence type="ECO:0000259" key="6">
    <source>
        <dbReference type="PROSITE" id="PS50011"/>
    </source>
</evidence>
<dbReference type="SUPFAM" id="SSF56112">
    <property type="entry name" value="Protein kinase-like (PK-like)"/>
    <property type="match status" value="1"/>
</dbReference>
<reference evidence="7 8" key="1">
    <citation type="submission" date="2016-10" db="EMBL/GenBank/DDBJ databases">
        <title>Paenibacillus species isolates.</title>
        <authorList>
            <person name="Beno S.M."/>
        </authorList>
    </citation>
    <scope>NUCLEOTIDE SEQUENCE [LARGE SCALE GENOMIC DNA]</scope>
    <source>
        <strain evidence="7 8">FSL H7-0604</strain>
    </source>
</reference>
<dbReference type="GO" id="GO:0004672">
    <property type="term" value="F:protein kinase activity"/>
    <property type="evidence" value="ECO:0007669"/>
    <property type="project" value="InterPro"/>
</dbReference>
<dbReference type="InterPro" id="IPR008266">
    <property type="entry name" value="Tyr_kinase_AS"/>
</dbReference>
<keyword evidence="4 5" id="KW-0067">ATP-binding</keyword>
<dbReference type="PANTHER" id="PTHR11042">
    <property type="entry name" value="EUKARYOTIC TRANSLATION INITIATION FACTOR 2-ALPHA KINASE EIF2-ALPHA KINASE -RELATED"/>
    <property type="match status" value="1"/>
</dbReference>
<dbReference type="GO" id="GO:0005524">
    <property type="term" value="F:ATP binding"/>
    <property type="evidence" value="ECO:0007669"/>
    <property type="project" value="UniProtKB-UniRule"/>
</dbReference>
<dbReference type="EMBL" id="MKQP01000043">
    <property type="protein sequence ID" value="OMD26260.1"/>
    <property type="molecule type" value="Genomic_DNA"/>
</dbReference>
<evidence type="ECO:0000256" key="3">
    <source>
        <dbReference type="ARBA" id="ARBA00022777"/>
    </source>
</evidence>
<dbReference type="Gene3D" id="1.10.510.10">
    <property type="entry name" value="Transferase(Phosphotransferase) domain 1"/>
    <property type="match status" value="1"/>
</dbReference>
<comment type="caution">
    <text evidence="7">The sequence shown here is derived from an EMBL/GenBank/DDBJ whole genome shotgun (WGS) entry which is preliminary data.</text>
</comment>
<dbReference type="PROSITE" id="PS00109">
    <property type="entry name" value="PROTEIN_KINASE_TYR"/>
    <property type="match status" value="1"/>
</dbReference>